<name>N1PLI1_DOTSN</name>
<accession>N1PLI1</accession>
<dbReference type="OMA" id="CERIPGH"/>
<reference evidence="3" key="1">
    <citation type="journal article" date="2012" name="PLoS Genet.">
        <title>The genomes of the fungal plant pathogens Cladosporium fulvum and Dothistroma septosporum reveal adaptation to different hosts and lifestyles but also signatures of common ancestry.</title>
        <authorList>
            <person name="de Wit P.J.G.M."/>
            <person name="van der Burgt A."/>
            <person name="Oekmen B."/>
            <person name="Stergiopoulos I."/>
            <person name="Abd-Elsalam K.A."/>
            <person name="Aerts A.L."/>
            <person name="Bahkali A.H."/>
            <person name="Beenen H.G."/>
            <person name="Chettri P."/>
            <person name="Cox M.P."/>
            <person name="Datema E."/>
            <person name="de Vries R.P."/>
            <person name="Dhillon B."/>
            <person name="Ganley A.R."/>
            <person name="Griffiths S.A."/>
            <person name="Guo Y."/>
            <person name="Hamelin R.C."/>
            <person name="Henrissat B."/>
            <person name="Kabir M.S."/>
            <person name="Jashni M.K."/>
            <person name="Kema G."/>
            <person name="Klaubauf S."/>
            <person name="Lapidus A."/>
            <person name="Levasseur A."/>
            <person name="Lindquist E."/>
            <person name="Mehrabi R."/>
            <person name="Ohm R.A."/>
            <person name="Owen T.J."/>
            <person name="Salamov A."/>
            <person name="Schwelm A."/>
            <person name="Schijlen E."/>
            <person name="Sun H."/>
            <person name="van den Burg H.A."/>
            <person name="van Ham R.C.H.J."/>
            <person name="Zhang S."/>
            <person name="Goodwin S.B."/>
            <person name="Grigoriev I.V."/>
            <person name="Collemare J."/>
            <person name="Bradshaw R.E."/>
        </authorList>
    </citation>
    <scope>NUCLEOTIDE SEQUENCE [LARGE SCALE GENOMIC DNA]</scope>
    <source>
        <strain evidence="3">NZE10 / CBS 128990</strain>
    </source>
</reference>
<evidence type="ECO:0000259" key="1">
    <source>
        <dbReference type="Pfam" id="PF13013"/>
    </source>
</evidence>
<dbReference type="EMBL" id="KB446539">
    <property type="protein sequence ID" value="EME43888.1"/>
    <property type="molecule type" value="Genomic_DNA"/>
</dbReference>
<dbReference type="Pfam" id="PF13013">
    <property type="entry name" value="F-box-like_2"/>
    <property type="match status" value="1"/>
</dbReference>
<reference evidence="2 3" key="2">
    <citation type="journal article" date="2012" name="PLoS Pathog.">
        <title>Diverse lifestyles and strategies of plant pathogenesis encoded in the genomes of eighteen Dothideomycetes fungi.</title>
        <authorList>
            <person name="Ohm R.A."/>
            <person name="Feau N."/>
            <person name="Henrissat B."/>
            <person name="Schoch C.L."/>
            <person name="Horwitz B.A."/>
            <person name="Barry K.W."/>
            <person name="Condon B.J."/>
            <person name="Copeland A.C."/>
            <person name="Dhillon B."/>
            <person name="Glaser F."/>
            <person name="Hesse C.N."/>
            <person name="Kosti I."/>
            <person name="LaButti K."/>
            <person name="Lindquist E.A."/>
            <person name="Lucas S."/>
            <person name="Salamov A.A."/>
            <person name="Bradshaw R.E."/>
            <person name="Ciuffetti L."/>
            <person name="Hamelin R.C."/>
            <person name="Kema G.H.J."/>
            <person name="Lawrence C."/>
            <person name="Scott J.A."/>
            <person name="Spatafora J.W."/>
            <person name="Turgeon B.G."/>
            <person name="de Wit P.J.G.M."/>
            <person name="Zhong S."/>
            <person name="Goodwin S.B."/>
            <person name="Grigoriev I.V."/>
        </authorList>
    </citation>
    <scope>NUCLEOTIDE SEQUENCE [LARGE SCALE GENOMIC DNA]</scope>
    <source>
        <strain evidence="3">NZE10 / CBS 128990</strain>
    </source>
</reference>
<sequence length="372" mass="43088">MVLSMPPLQNAVWERQHVAALIERIQSKLRPTSKRLPNPPLSATVASMQHPVHSYRTPVHFDAATGLTTPYSHPFIPRKRTADGRTAWTFWSSVSQQARKWQRGPCPLLSLPQELLDYIYEFCKDDSRINTQAIMEEYRGTTKAIIHNAPWLPLLKCSREVNRDYSDILWKHTTLKLIDYFVELNPLSTPPLHPVLLKNLTRLDTILLAVCDICELNMPHAHGCNVLSELQNHRAWLGQLTATIPNLKDLNIKFYVQWPGEHHARVLRHPRSPHPFDLASTLNLLMELQGFHRMEVHRYRAMQVQDGLDARKPQAECFDLYVVVSCGRDSWEWIKEGSEEHRRLERQWWLERQWKGVRAWTGGEEVSSSVGG</sequence>
<gene>
    <name evidence="2" type="ORF">DOTSEDRAFT_71634</name>
</gene>
<evidence type="ECO:0000313" key="3">
    <source>
        <dbReference type="Proteomes" id="UP000016933"/>
    </source>
</evidence>
<dbReference type="HOGENOM" id="CLU_743995_0_0_1"/>
<protein>
    <recommendedName>
        <fullName evidence="1">F-box domain-containing protein</fullName>
    </recommendedName>
</protein>
<organism evidence="2 3">
    <name type="scientific">Dothistroma septosporum (strain NZE10 / CBS 128990)</name>
    <name type="common">Red band needle blight fungus</name>
    <name type="synonym">Mycosphaerella pini</name>
    <dbReference type="NCBI Taxonomy" id="675120"/>
    <lineage>
        <taxon>Eukaryota</taxon>
        <taxon>Fungi</taxon>
        <taxon>Dikarya</taxon>
        <taxon>Ascomycota</taxon>
        <taxon>Pezizomycotina</taxon>
        <taxon>Dothideomycetes</taxon>
        <taxon>Dothideomycetidae</taxon>
        <taxon>Mycosphaerellales</taxon>
        <taxon>Mycosphaerellaceae</taxon>
        <taxon>Dothistroma</taxon>
    </lineage>
</organism>
<evidence type="ECO:0000313" key="2">
    <source>
        <dbReference type="EMBL" id="EME43888.1"/>
    </source>
</evidence>
<feature type="domain" description="F-box" evidence="1">
    <location>
        <begin position="107"/>
        <end position="149"/>
    </location>
</feature>
<dbReference type="AlphaFoldDB" id="N1PLI1"/>
<dbReference type="InterPro" id="IPR001810">
    <property type="entry name" value="F-box_dom"/>
</dbReference>
<dbReference type="Proteomes" id="UP000016933">
    <property type="component" value="Unassembled WGS sequence"/>
</dbReference>
<proteinExistence type="predicted"/>
<keyword evidence="3" id="KW-1185">Reference proteome</keyword>